<keyword evidence="2" id="KW-0812">Transmembrane</keyword>
<reference evidence="3" key="1">
    <citation type="journal article" date="2014" name="Int. J. Syst. Evol. Microbiol.">
        <title>Complete genome sequence of Corynebacterium casei LMG S-19264T (=DSM 44701T), isolated from a smear-ripened cheese.</title>
        <authorList>
            <consortium name="US DOE Joint Genome Institute (JGI-PGF)"/>
            <person name="Walter F."/>
            <person name="Albersmeier A."/>
            <person name="Kalinowski J."/>
            <person name="Ruckert C."/>
        </authorList>
    </citation>
    <scope>NUCLEOTIDE SEQUENCE</scope>
    <source>
        <strain evidence="3">CGMCC 1.12187</strain>
    </source>
</reference>
<protein>
    <submittedName>
        <fullName evidence="3">Uncharacterized protein</fullName>
    </submittedName>
</protein>
<evidence type="ECO:0000313" key="4">
    <source>
        <dbReference type="Proteomes" id="UP000638848"/>
    </source>
</evidence>
<keyword evidence="2" id="KW-0472">Membrane</keyword>
<dbReference type="EMBL" id="BMEQ01000001">
    <property type="protein sequence ID" value="GGG44047.1"/>
    <property type="molecule type" value="Genomic_DNA"/>
</dbReference>
<name>A0A917GG34_9MICC</name>
<proteinExistence type="predicted"/>
<feature type="transmembrane region" description="Helical" evidence="2">
    <location>
        <begin position="24"/>
        <end position="47"/>
    </location>
</feature>
<dbReference type="AlphaFoldDB" id="A0A917GG34"/>
<evidence type="ECO:0000256" key="1">
    <source>
        <dbReference type="SAM" id="MobiDB-lite"/>
    </source>
</evidence>
<dbReference type="Proteomes" id="UP000638848">
    <property type="component" value="Unassembled WGS sequence"/>
</dbReference>
<keyword evidence="4" id="KW-1185">Reference proteome</keyword>
<evidence type="ECO:0000313" key="3">
    <source>
        <dbReference type="EMBL" id="GGG44047.1"/>
    </source>
</evidence>
<keyword evidence="2" id="KW-1133">Transmembrane helix</keyword>
<sequence length="80" mass="8420">MTGRAPRHGGEATPARRKQNARGMLAVLGFCALGALAIGSLLGTPLYEQRKARRREQAADVTEGPDAQPAERLPPSNPSG</sequence>
<feature type="region of interest" description="Disordered" evidence="1">
    <location>
        <begin position="50"/>
        <end position="80"/>
    </location>
</feature>
<gene>
    <name evidence="3" type="ORF">GCM10011374_03010</name>
</gene>
<reference evidence="3" key="2">
    <citation type="submission" date="2020-09" db="EMBL/GenBank/DDBJ databases">
        <authorList>
            <person name="Sun Q."/>
            <person name="Zhou Y."/>
        </authorList>
    </citation>
    <scope>NUCLEOTIDE SEQUENCE</scope>
    <source>
        <strain evidence="3">CGMCC 1.12187</strain>
    </source>
</reference>
<organism evidence="3 4">
    <name type="scientific">Kocuria dechangensis</name>
    <dbReference type="NCBI Taxonomy" id="1176249"/>
    <lineage>
        <taxon>Bacteria</taxon>
        <taxon>Bacillati</taxon>
        <taxon>Actinomycetota</taxon>
        <taxon>Actinomycetes</taxon>
        <taxon>Micrococcales</taxon>
        <taxon>Micrococcaceae</taxon>
        <taxon>Kocuria</taxon>
    </lineage>
</organism>
<evidence type="ECO:0000256" key="2">
    <source>
        <dbReference type="SAM" id="Phobius"/>
    </source>
</evidence>
<comment type="caution">
    <text evidence="3">The sequence shown here is derived from an EMBL/GenBank/DDBJ whole genome shotgun (WGS) entry which is preliminary data.</text>
</comment>
<accession>A0A917GG34</accession>